<dbReference type="EMBL" id="CAFAAJ010000079">
    <property type="protein sequence ID" value="CAB4807346.1"/>
    <property type="molecule type" value="Genomic_DNA"/>
</dbReference>
<keyword evidence="1" id="KW-1133">Transmembrane helix</keyword>
<sequence>MEPKRRTPRQLPRLRTPLARAVVPVVAGILFFAALGGITYGIAALLSGNGEGIRLGDREFVIGRVDIAAARIVRHGPLLYADLRGTDGKQAIVVDHDPNLPDTEGWAVYFAYRADRGPECLISVNEATQALQDCNGTTVTVADLKRAEPVAEVVVEMTKRPTVKIRFAAALPTTTSTTDASV</sequence>
<accession>A0A6J7MUH6</accession>
<dbReference type="EMBL" id="CAFBON010000062">
    <property type="protein sequence ID" value="CAB4984800.1"/>
    <property type="molecule type" value="Genomic_DNA"/>
</dbReference>
<name>A0A6J7MUH6_9ZZZZ</name>
<reference evidence="3" key="1">
    <citation type="submission" date="2020-05" db="EMBL/GenBank/DDBJ databases">
        <authorList>
            <person name="Chiriac C."/>
            <person name="Salcher M."/>
            <person name="Ghai R."/>
            <person name="Kavagutti S V."/>
        </authorList>
    </citation>
    <scope>NUCLEOTIDE SEQUENCE</scope>
</reference>
<protein>
    <submittedName>
        <fullName evidence="3">Unannotated protein</fullName>
    </submittedName>
</protein>
<dbReference type="AlphaFoldDB" id="A0A6J7MUH6"/>
<evidence type="ECO:0000256" key="1">
    <source>
        <dbReference type="SAM" id="Phobius"/>
    </source>
</evidence>
<keyword evidence="1" id="KW-0472">Membrane</keyword>
<organism evidence="3">
    <name type="scientific">freshwater metagenome</name>
    <dbReference type="NCBI Taxonomy" id="449393"/>
    <lineage>
        <taxon>unclassified sequences</taxon>
        <taxon>metagenomes</taxon>
        <taxon>ecological metagenomes</taxon>
    </lineage>
</organism>
<keyword evidence="1" id="KW-0812">Transmembrane</keyword>
<feature type="transmembrane region" description="Helical" evidence="1">
    <location>
        <begin position="21"/>
        <end position="46"/>
    </location>
</feature>
<gene>
    <name evidence="2" type="ORF">UFOPK3001_01326</name>
    <name evidence="3" type="ORF">UFOPK3954_00759</name>
</gene>
<proteinExistence type="predicted"/>
<evidence type="ECO:0000313" key="2">
    <source>
        <dbReference type="EMBL" id="CAB4807346.1"/>
    </source>
</evidence>
<evidence type="ECO:0000313" key="3">
    <source>
        <dbReference type="EMBL" id="CAB4984800.1"/>
    </source>
</evidence>